<protein>
    <submittedName>
        <fullName evidence="2">Uncharacterized protein</fullName>
    </submittedName>
</protein>
<proteinExistence type="predicted"/>
<keyword evidence="3" id="KW-1185">Reference proteome</keyword>
<evidence type="ECO:0000313" key="3">
    <source>
        <dbReference type="Proteomes" id="UP001066276"/>
    </source>
</evidence>
<evidence type="ECO:0000256" key="1">
    <source>
        <dbReference type="SAM" id="MobiDB-lite"/>
    </source>
</evidence>
<evidence type="ECO:0000313" key="2">
    <source>
        <dbReference type="EMBL" id="KAJ1084486.1"/>
    </source>
</evidence>
<dbReference type="AlphaFoldDB" id="A0AAV7KYB7"/>
<name>A0AAV7KYB7_PLEWA</name>
<dbReference type="EMBL" id="JANPWB010000016">
    <property type="protein sequence ID" value="KAJ1084486.1"/>
    <property type="molecule type" value="Genomic_DNA"/>
</dbReference>
<feature type="compositionally biased region" description="Basic and acidic residues" evidence="1">
    <location>
        <begin position="20"/>
        <end position="31"/>
    </location>
</feature>
<feature type="region of interest" description="Disordered" evidence="1">
    <location>
        <begin position="20"/>
        <end position="52"/>
    </location>
</feature>
<reference evidence="2" key="1">
    <citation type="journal article" date="2022" name="bioRxiv">
        <title>Sequencing and chromosome-scale assembly of the giantPleurodeles waltlgenome.</title>
        <authorList>
            <person name="Brown T."/>
            <person name="Elewa A."/>
            <person name="Iarovenko S."/>
            <person name="Subramanian E."/>
            <person name="Araus A.J."/>
            <person name="Petzold A."/>
            <person name="Susuki M."/>
            <person name="Suzuki K.-i.T."/>
            <person name="Hayashi T."/>
            <person name="Toyoda A."/>
            <person name="Oliveira C."/>
            <person name="Osipova E."/>
            <person name="Leigh N.D."/>
            <person name="Simon A."/>
            <person name="Yun M.H."/>
        </authorList>
    </citation>
    <scope>NUCLEOTIDE SEQUENCE</scope>
    <source>
        <strain evidence="2">20211129_DDA</strain>
        <tissue evidence="2">Liver</tissue>
    </source>
</reference>
<organism evidence="2 3">
    <name type="scientific">Pleurodeles waltl</name>
    <name type="common">Iberian ribbed newt</name>
    <dbReference type="NCBI Taxonomy" id="8319"/>
    <lineage>
        <taxon>Eukaryota</taxon>
        <taxon>Metazoa</taxon>
        <taxon>Chordata</taxon>
        <taxon>Craniata</taxon>
        <taxon>Vertebrata</taxon>
        <taxon>Euteleostomi</taxon>
        <taxon>Amphibia</taxon>
        <taxon>Batrachia</taxon>
        <taxon>Caudata</taxon>
        <taxon>Salamandroidea</taxon>
        <taxon>Salamandridae</taxon>
        <taxon>Pleurodelinae</taxon>
        <taxon>Pleurodeles</taxon>
    </lineage>
</organism>
<gene>
    <name evidence="2" type="ORF">NDU88_004633</name>
</gene>
<comment type="caution">
    <text evidence="2">The sequence shown here is derived from an EMBL/GenBank/DDBJ whole genome shotgun (WGS) entry which is preliminary data.</text>
</comment>
<dbReference type="Proteomes" id="UP001066276">
    <property type="component" value="Chromosome 12"/>
</dbReference>
<sequence length="92" mass="10345">MFKGTAEYSCVVGVRECRRGEEDGRQREDGRRGRRGIQSRIQRPHKQDGGDHTISRILPREACGPANGIFIKEVGLSNDVCFKLVKSRAFVV</sequence>
<accession>A0AAV7KYB7</accession>